<dbReference type="CDD" id="cd08023">
    <property type="entry name" value="GH16_laminarinase_like"/>
    <property type="match status" value="1"/>
</dbReference>
<dbReference type="Gene3D" id="2.60.120.260">
    <property type="entry name" value="Galactose-binding domain-like"/>
    <property type="match status" value="1"/>
</dbReference>
<dbReference type="EMBL" id="MQWD01000001">
    <property type="protein sequence ID" value="PAP77130.1"/>
    <property type="molecule type" value="Genomic_DNA"/>
</dbReference>
<dbReference type="GO" id="GO:0004553">
    <property type="term" value="F:hydrolase activity, hydrolyzing O-glycosyl compounds"/>
    <property type="evidence" value="ECO:0007669"/>
    <property type="project" value="InterPro"/>
</dbReference>
<dbReference type="InterPro" id="IPR005084">
    <property type="entry name" value="CBM6"/>
</dbReference>
<organism evidence="6 7">
    <name type="scientific">Rubrivirga marina</name>
    <dbReference type="NCBI Taxonomy" id="1196024"/>
    <lineage>
        <taxon>Bacteria</taxon>
        <taxon>Pseudomonadati</taxon>
        <taxon>Rhodothermota</taxon>
        <taxon>Rhodothermia</taxon>
        <taxon>Rhodothermales</taxon>
        <taxon>Rubricoccaceae</taxon>
        <taxon>Rubrivirga</taxon>
    </lineage>
</organism>
<dbReference type="InterPro" id="IPR013783">
    <property type="entry name" value="Ig-like_fold"/>
</dbReference>
<keyword evidence="7" id="KW-1185">Reference proteome</keyword>
<sequence length="610" mass="65976">MLRLLFLALLLGSASVHAQDWQLVWSDEFDVDGAPDPANWNYDIGGHGWGNAERQFYTDRTDNARVEDGVLVIEAREEEYEGNDYTSARLVTRGTAAWTYGRIEARIKLPFGQGIWPAFWMLPTDSPYGGWPVGGEIDIMEYLGHETSRVHGTLHYGGGSIGHRYTGTSYDLPEGSFDEDFHTFAIEWEPRRIRWYVDGELYQTQISWTSAGGPYPAPFDSPFHLLLNVAVGGQWPGYPDETTTFPQRMEVDYVRVYQDAEAYPEVGLADPSGGGTVEAGATLTLEATAEDNDPIEEVRFLQGDGVLGADIFAPYGLTVEGVVDGCYALSAQATDAVGYTGRSEPVDLVVGEGCPDGTAWPYLMRPAEVPGVVQAEYFDLGGADVAYRDFSSANTGEGIRLGEGVDLRPSKDDGGGHDLTDVSAREWVTYTIDVAEAGRYRVQARMASGVGGTVRLSLDGDDLTEDIALPPTGGDITYRNEVIAEVELPAGRHVFRVDFRSGGLSINNFRFNYLGGVAVEDDAPGGLGLRVAPTPAAGRARIAFELPTSGPVLVRVLDALGREVRRVMAEDLAAGDHATEVDLSGLAPGVYTVTLAAGRDLRSAPLVVVR</sequence>
<evidence type="ECO:0000259" key="5">
    <source>
        <dbReference type="PROSITE" id="PS51762"/>
    </source>
</evidence>
<dbReference type="InterPro" id="IPR008979">
    <property type="entry name" value="Galactose-bd-like_sf"/>
</dbReference>
<dbReference type="Pfam" id="PF00722">
    <property type="entry name" value="Glyco_hydro_16"/>
    <property type="match status" value="1"/>
</dbReference>
<name>A0A271J194_9BACT</name>
<dbReference type="Pfam" id="PF17957">
    <property type="entry name" value="Big_7"/>
    <property type="match status" value="1"/>
</dbReference>
<dbReference type="Pfam" id="PF03422">
    <property type="entry name" value="CBM_6"/>
    <property type="match status" value="1"/>
</dbReference>
<dbReference type="CDD" id="cd04080">
    <property type="entry name" value="CBM6_cellulase-like"/>
    <property type="match status" value="1"/>
</dbReference>
<evidence type="ECO:0000256" key="3">
    <source>
        <dbReference type="SAM" id="SignalP"/>
    </source>
</evidence>
<dbReference type="Gene3D" id="2.60.40.10">
    <property type="entry name" value="Immunoglobulins"/>
    <property type="match status" value="1"/>
</dbReference>
<dbReference type="SUPFAM" id="SSF49899">
    <property type="entry name" value="Concanavalin A-like lectins/glucanases"/>
    <property type="match status" value="1"/>
</dbReference>
<dbReference type="InterPro" id="IPR006584">
    <property type="entry name" value="Cellulose-bd_IV"/>
</dbReference>
<feature type="chain" id="PRO_5012357196" description="GH16 domain-containing protein" evidence="3">
    <location>
        <begin position="19"/>
        <end position="610"/>
    </location>
</feature>
<keyword evidence="2 3" id="KW-0732">Signal</keyword>
<evidence type="ECO:0000259" key="4">
    <source>
        <dbReference type="PROSITE" id="PS51175"/>
    </source>
</evidence>
<reference evidence="6 7" key="1">
    <citation type="submission" date="2016-11" db="EMBL/GenBank/DDBJ databases">
        <title>Study of marine rhodopsin-containing bacteria.</title>
        <authorList>
            <person name="Yoshizawa S."/>
            <person name="Kumagai Y."/>
            <person name="Kogure K."/>
        </authorList>
    </citation>
    <scope>NUCLEOTIDE SEQUENCE [LARGE SCALE GENOMIC DNA]</scope>
    <source>
        <strain evidence="6 7">SAORIC-28</strain>
    </source>
</reference>
<dbReference type="SUPFAM" id="SSF49785">
    <property type="entry name" value="Galactose-binding domain-like"/>
    <property type="match status" value="1"/>
</dbReference>
<evidence type="ECO:0000256" key="2">
    <source>
        <dbReference type="ARBA" id="ARBA00022729"/>
    </source>
</evidence>
<dbReference type="OrthoDB" id="9776255at2"/>
<protein>
    <recommendedName>
        <fullName evidence="8">GH16 domain-containing protein</fullName>
    </recommendedName>
</protein>
<dbReference type="GO" id="GO:0005975">
    <property type="term" value="P:carbohydrate metabolic process"/>
    <property type="evidence" value="ECO:0007669"/>
    <property type="project" value="InterPro"/>
</dbReference>
<dbReference type="Gene3D" id="2.60.120.200">
    <property type="match status" value="1"/>
</dbReference>
<dbReference type="AlphaFoldDB" id="A0A271J194"/>
<evidence type="ECO:0008006" key="8">
    <source>
        <dbReference type="Google" id="ProtNLM"/>
    </source>
</evidence>
<dbReference type="SMART" id="SM00606">
    <property type="entry name" value="CBD_IV"/>
    <property type="match status" value="1"/>
</dbReference>
<evidence type="ECO:0000313" key="6">
    <source>
        <dbReference type="EMBL" id="PAP77130.1"/>
    </source>
</evidence>
<gene>
    <name evidence="6" type="ORF">BSZ37_12180</name>
</gene>
<dbReference type="PROSITE" id="PS51175">
    <property type="entry name" value="CBM6"/>
    <property type="match status" value="1"/>
</dbReference>
<dbReference type="Proteomes" id="UP000216339">
    <property type="component" value="Unassembled WGS sequence"/>
</dbReference>
<evidence type="ECO:0000256" key="1">
    <source>
        <dbReference type="ARBA" id="ARBA00006865"/>
    </source>
</evidence>
<evidence type="ECO:0000313" key="7">
    <source>
        <dbReference type="Proteomes" id="UP000216339"/>
    </source>
</evidence>
<dbReference type="PROSITE" id="PS51762">
    <property type="entry name" value="GH16_2"/>
    <property type="match status" value="1"/>
</dbReference>
<dbReference type="RefSeq" id="WP_095510796.1">
    <property type="nucleotide sequence ID" value="NZ_MQWD01000001.1"/>
</dbReference>
<accession>A0A271J194</accession>
<dbReference type="PANTHER" id="PTHR10963">
    <property type="entry name" value="GLYCOSYL HYDROLASE-RELATED"/>
    <property type="match status" value="1"/>
</dbReference>
<dbReference type="GO" id="GO:0030246">
    <property type="term" value="F:carbohydrate binding"/>
    <property type="evidence" value="ECO:0007669"/>
    <property type="project" value="InterPro"/>
</dbReference>
<proteinExistence type="inferred from homology"/>
<dbReference type="InterPro" id="IPR050546">
    <property type="entry name" value="Glycosyl_Hydrlase_16"/>
</dbReference>
<comment type="similarity">
    <text evidence="1">Belongs to the glycosyl hydrolase 16 family.</text>
</comment>
<dbReference type="InterPro" id="IPR013320">
    <property type="entry name" value="ConA-like_dom_sf"/>
</dbReference>
<feature type="domain" description="CBM6" evidence="4">
    <location>
        <begin position="371"/>
        <end position="512"/>
    </location>
</feature>
<dbReference type="InterPro" id="IPR000757">
    <property type="entry name" value="Beta-glucanase-like"/>
</dbReference>
<comment type="caution">
    <text evidence="6">The sequence shown here is derived from an EMBL/GenBank/DDBJ whole genome shotgun (WGS) entry which is preliminary data.</text>
</comment>
<dbReference type="PANTHER" id="PTHR10963:SF55">
    <property type="entry name" value="GLYCOSIDE HYDROLASE FAMILY 16 PROTEIN"/>
    <property type="match status" value="1"/>
</dbReference>
<feature type="domain" description="GH16" evidence="5">
    <location>
        <begin position="29"/>
        <end position="262"/>
    </location>
</feature>
<feature type="signal peptide" evidence="3">
    <location>
        <begin position="1"/>
        <end position="18"/>
    </location>
</feature>